<accession>A0A176VP40</accession>
<evidence type="ECO:0000313" key="14">
    <source>
        <dbReference type="EMBL" id="OAE21586.1"/>
    </source>
</evidence>
<evidence type="ECO:0000256" key="2">
    <source>
        <dbReference type="ARBA" id="ARBA00004123"/>
    </source>
</evidence>
<feature type="active site" description="Nucleophile" evidence="9">
    <location>
        <position position="182"/>
    </location>
</feature>
<dbReference type="FunFam" id="3.30.70.660:FF:000002">
    <property type="entry name" value="tRNA pseudouridine synthase"/>
    <property type="match status" value="1"/>
</dbReference>
<dbReference type="Gene3D" id="3.30.70.580">
    <property type="entry name" value="Pseudouridine synthase I, catalytic domain, N-terminal subdomain"/>
    <property type="match status" value="1"/>
</dbReference>
<evidence type="ECO:0000256" key="9">
    <source>
        <dbReference type="PIRSR" id="PIRSR641708-1"/>
    </source>
</evidence>
<reference evidence="13" key="2">
    <citation type="journal article" date="2019" name="Curr. Biol.">
        <title>Chromatin organization in early land plants reveals an ancestral association between H3K27me3, transposons, and constitutive heterochromatin.</title>
        <authorList>
            <person name="Montgomery S.A."/>
            <person name="Tanizawa Y."/>
            <person name="Galik B."/>
            <person name="Wang N."/>
            <person name="Ito T."/>
            <person name="Mochizuki T."/>
            <person name="Akimcheva S."/>
            <person name="Bowman J."/>
            <person name="Cognat V."/>
            <person name="Drouard L."/>
            <person name="Ekker H."/>
            <person name="Houng S."/>
            <person name="Kohchi T."/>
            <person name="Lin S."/>
            <person name="Liu L.D."/>
            <person name="Nakamura Y."/>
            <person name="Valeeva L.R."/>
            <person name="Shakirov E.V."/>
            <person name="Shippen D.E."/>
            <person name="Wei W."/>
            <person name="Yagura M."/>
            <person name="Yamaoka S."/>
            <person name="Yamato K.T."/>
            <person name="Liu C."/>
            <person name="Berger F."/>
        </authorList>
    </citation>
    <scope>NUCLEOTIDE SEQUENCE [LARGE SCALE GENOMIC DNA]</scope>
    <source>
        <strain evidence="13">Tak-1</strain>
    </source>
</reference>
<dbReference type="GO" id="GO:1990481">
    <property type="term" value="P:mRNA pseudouridine synthesis"/>
    <property type="evidence" value="ECO:0007669"/>
    <property type="project" value="TreeGrafter"/>
</dbReference>
<evidence type="ECO:0000256" key="10">
    <source>
        <dbReference type="PIRSR" id="PIRSR641708-2"/>
    </source>
</evidence>
<feature type="compositionally biased region" description="Polar residues" evidence="11">
    <location>
        <begin position="310"/>
        <end position="323"/>
    </location>
</feature>
<evidence type="ECO:0000256" key="5">
    <source>
        <dbReference type="ARBA" id="ARBA00022694"/>
    </source>
</evidence>
<dbReference type="Proteomes" id="UP001162541">
    <property type="component" value="Chromosome 7"/>
</dbReference>
<proteinExistence type="inferred from homology"/>
<feature type="region of interest" description="Disordered" evidence="11">
    <location>
        <begin position="310"/>
        <end position="335"/>
    </location>
</feature>
<dbReference type="GO" id="GO:0005634">
    <property type="term" value="C:nucleus"/>
    <property type="evidence" value="ECO:0007669"/>
    <property type="project" value="UniProtKB-SubCell"/>
</dbReference>
<evidence type="ECO:0000256" key="4">
    <source>
        <dbReference type="ARBA" id="ARBA00022664"/>
    </source>
</evidence>
<dbReference type="GO" id="GO:0031119">
    <property type="term" value="P:tRNA pseudouridine synthesis"/>
    <property type="evidence" value="ECO:0007669"/>
    <property type="project" value="InterPro"/>
</dbReference>
<feature type="region of interest" description="Disordered" evidence="11">
    <location>
        <begin position="27"/>
        <end position="117"/>
    </location>
</feature>
<dbReference type="Pfam" id="PF01416">
    <property type="entry name" value="PseudoU_synth_1"/>
    <property type="match status" value="1"/>
</dbReference>
<evidence type="ECO:0000256" key="7">
    <source>
        <dbReference type="ARBA" id="ARBA00023242"/>
    </source>
</evidence>
<keyword evidence="5" id="KW-0819">tRNA processing</keyword>
<dbReference type="GO" id="GO:0003723">
    <property type="term" value="F:RNA binding"/>
    <property type="evidence" value="ECO:0007669"/>
    <property type="project" value="InterPro"/>
</dbReference>
<keyword evidence="4" id="KW-0507">mRNA processing</keyword>
<organism evidence="14 15">
    <name type="scientific">Marchantia polymorpha subsp. ruderalis</name>
    <dbReference type="NCBI Taxonomy" id="1480154"/>
    <lineage>
        <taxon>Eukaryota</taxon>
        <taxon>Viridiplantae</taxon>
        <taxon>Streptophyta</taxon>
        <taxon>Embryophyta</taxon>
        <taxon>Marchantiophyta</taxon>
        <taxon>Marchantiopsida</taxon>
        <taxon>Marchantiidae</taxon>
        <taxon>Marchantiales</taxon>
        <taxon>Marchantiaceae</taxon>
        <taxon>Marchantia</taxon>
    </lineage>
</organism>
<dbReference type="InterPro" id="IPR020094">
    <property type="entry name" value="TruA/RsuA/RluB/E/F_N"/>
</dbReference>
<dbReference type="SUPFAM" id="SSF55120">
    <property type="entry name" value="Pseudouridine synthase"/>
    <property type="match status" value="1"/>
</dbReference>
<dbReference type="PANTHER" id="PTHR11142">
    <property type="entry name" value="PSEUDOURIDYLATE SYNTHASE"/>
    <property type="match status" value="1"/>
</dbReference>
<comment type="catalytic activity">
    <reaction evidence="1">
        <text>a uridine in mRNA = a pseudouridine in mRNA</text>
        <dbReference type="Rhea" id="RHEA:56644"/>
        <dbReference type="Rhea" id="RHEA-COMP:14658"/>
        <dbReference type="Rhea" id="RHEA-COMP:14659"/>
        <dbReference type="ChEBI" id="CHEBI:65314"/>
        <dbReference type="ChEBI" id="CHEBI:65315"/>
    </reaction>
</comment>
<reference evidence="14 15" key="1">
    <citation type="submission" date="2016-03" db="EMBL/GenBank/DDBJ databases">
        <title>Mechanisms controlling the formation of the plant cell surface in tip-growing cells are functionally conserved among land plants.</title>
        <authorList>
            <person name="Honkanen S."/>
            <person name="Jones V.A."/>
            <person name="Morieri G."/>
            <person name="Champion C."/>
            <person name="Hetherington A.J."/>
            <person name="Kelly S."/>
            <person name="Saint-Marcoux D."/>
            <person name="Proust H."/>
            <person name="Prescott H."/>
            <person name="Dolan L."/>
        </authorList>
    </citation>
    <scope>NUCLEOTIDE SEQUENCE [LARGE SCALE GENOMIC DNA]</scope>
    <source>
        <strain evidence="15">cv. Tak-1 and cv. Tak-2</strain>
        <tissue evidence="14">Whole gametophyte</tissue>
    </source>
</reference>
<feature type="compositionally biased region" description="Basic and acidic residues" evidence="11">
    <location>
        <begin position="45"/>
        <end position="58"/>
    </location>
</feature>
<evidence type="ECO:0000256" key="3">
    <source>
        <dbReference type="ARBA" id="ARBA00009375"/>
    </source>
</evidence>
<protein>
    <recommendedName>
        <fullName evidence="12">Pseudouridine synthase I TruA alpha/beta domain-containing protein</fullName>
    </recommendedName>
</protein>
<reference evidence="16" key="3">
    <citation type="journal article" date="2020" name="Curr. Biol.">
        <title>Chromatin organization in early land plants reveals an ancestral association between H3K27me3, transposons, and constitutive heterochromatin.</title>
        <authorList>
            <person name="Montgomery S.A."/>
            <person name="Tanizawa Y."/>
            <person name="Galik B."/>
            <person name="Wang N."/>
            <person name="Ito T."/>
            <person name="Mochizuki T."/>
            <person name="Akimcheva S."/>
            <person name="Bowman J.L."/>
            <person name="Cognat V."/>
            <person name="Marechal-Drouard L."/>
            <person name="Ekker H."/>
            <person name="Hong S.F."/>
            <person name="Kohchi T."/>
            <person name="Lin S.S."/>
            <person name="Liu L.D."/>
            <person name="Nakamura Y."/>
            <person name="Valeeva L.R."/>
            <person name="Shakirov E.V."/>
            <person name="Shippen D.E."/>
            <person name="Wei W.L."/>
            <person name="Yagura M."/>
            <person name="Yamaoka S."/>
            <person name="Yamato K.T."/>
            <person name="Liu C."/>
            <person name="Berger F."/>
        </authorList>
    </citation>
    <scope>NUCLEOTIDE SEQUENCE [LARGE SCALE GENOMIC DNA]</scope>
    <source>
        <strain evidence="16">Tak-1</strain>
    </source>
</reference>
<dbReference type="FunFam" id="3.30.70.580:FF:000002">
    <property type="entry name" value="tRNA pseudouridine synthase"/>
    <property type="match status" value="1"/>
</dbReference>
<dbReference type="EMBL" id="LVLJ01003382">
    <property type="protein sequence ID" value="OAE21586.1"/>
    <property type="molecule type" value="Genomic_DNA"/>
</dbReference>
<sequence>MESLLKDDVTLEVTTVTDALMEEVVVSPVPVQGGDATDTVSMEEESTKNEKKRSREEVETAAEDESEKTPKAAKTETGGAAEVEESLTSEPLCGAEVKTSTGVLTGEGEDEGEAGNTKRLKKRKIAMIVAYCGAAYQGMQRNPGAITIEGELEQALYRAGAISKENFGVPRKVDWMRAARTDKGVSAIGQVVSGQFIIEPEGFVERVNSFLPKDIVVLGFKRVTASFNAKKLCDKRRYEYIIPVYCFDPSKHLDRETVNALKVEDKEKPNEIGAEGAMEEAKTDGGETVTPTEVRETVVDEIVVISNITTEESKSGSGETLTSVEDKNEHPNGPTVLQADVKEKFVDGQVCARIEVMEDLESAAGVTPPQVEGKSAYRFDESEMNRLNRVLARYKGTHNYHNFTARTQAEDPSAHRFILSFEAEDVFTVNGIEFVRCHVIGQSFMLHQIRKMVGLAVAIMRGAAPENIMDFALRKDTKLNVPMAPELGLFLEECYYSSYNRKFQSSHEELSLKDFKDAVNEFKKSVIYPHIAATEARENVFPLWLHGMNDRHYPDFVAARQGTYKPGNLAKKAG</sequence>
<keyword evidence="6" id="KW-0413">Isomerase</keyword>
<evidence type="ECO:0000256" key="8">
    <source>
        <dbReference type="ARBA" id="ARBA00036943"/>
    </source>
</evidence>
<dbReference type="GO" id="GO:0009982">
    <property type="term" value="F:pseudouridine synthase activity"/>
    <property type="evidence" value="ECO:0007669"/>
    <property type="project" value="InterPro"/>
</dbReference>
<evidence type="ECO:0000256" key="11">
    <source>
        <dbReference type="SAM" id="MobiDB-lite"/>
    </source>
</evidence>
<evidence type="ECO:0000259" key="12">
    <source>
        <dbReference type="Pfam" id="PF01416"/>
    </source>
</evidence>
<comment type="similarity">
    <text evidence="3">Belongs to the tRNA pseudouridine synthase TruA family.</text>
</comment>
<comment type="subcellular location">
    <subcellularLocation>
        <location evidence="2">Nucleus</location>
    </subcellularLocation>
</comment>
<gene>
    <name evidence="14" type="ORF">AXG93_221s1040</name>
    <name evidence="13" type="ORF">Mp_7g06450</name>
</gene>
<dbReference type="EMBL" id="AP019872">
    <property type="protein sequence ID" value="BBN16455.1"/>
    <property type="molecule type" value="Genomic_DNA"/>
</dbReference>
<dbReference type="Gene3D" id="3.30.70.660">
    <property type="entry name" value="Pseudouridine synthase I, catalytic domain, C-terminal subdomain"/>
    <property type="match status" value="1"/>
</dbReference>
<dbReference type="InterPro" id="IPR001406">
    <property type="entry name" value="PsdUridine_synth_TruA"/>
</dbReference>
<dbReference type="GO" id="GO:0006397">
    <property type="term" value="P:mRNA processing"/>
    <property type="evidence" value="ECO:0007669"/>
    <property type="project" value="UniProtKB-KW"/>
</dbReference>
<evidence type="ECO:0000313" key="13">
    <source>
        <dbReference type="EMBL" id="BBN16455.1"/>
    </source>
</evidence>
<feature type="binding site" evidence="10">
    <location>
        <position position="238"/>
    </location>
    <ligand>
        <name>substrate</name>
    </ligand>
</feature>
<dbReference type="InterPro" id="IPR020097">
    <property type="entry name" value="PsdUridine_synth_TruA_a/b_dom"/>
</dbReference>
<dbReference type="AlphaFoldDB" id="A0A176VP40"/>
<dbReference type="InterPro" id="IPR020095">
    <property type="entry name" value="PsdUridine_synth_TruA_C"/>
</dbReference>
<dbReference type="CDD" id="cd02568">
    <property type="entry name" value="PseudoU_synth_PUS1_PUS2"/>
    <property type="match status" value="1"/>
</dbReference>
<evidence type="ECO:0000256" key="1">
    <source>
        <dbReference type="ARBA" id="ARBA00001166"/>
    </source>
</evidence>
<evidence type="ECO:0000313" key="15">
    <source>
        <dbReference type="Proteomes" id="UP000077202"/>
    </source>
</evidence>
<evidence type="ECO:0000313" key="16">
    <source>
        <dbReference type="Proteomes" id="UP001162541"/>
    </source>
</evidence>
<dbReference type="Proteomes" id="UP000077202">
    <property type="component" value="Unassembled WGS sequence"/>
</dbReference>
<comment type="catalytic activity">
    <reaction evidence="8">
        <text>a uridine in tRNA = a pseudouridine in tRNA</text>
        <dbReference type="Rhea" id="RHEA:54572"/>
        <dbReference type="Rhea" id="RHEA-COMP:13339"/>
        <dbReference type="Rhea" id="RHEA-COMP:13934"/>
        <dbReference type="ChEBI" id="CHEBI:65314"/>
        <dbReference type="ChEBI" id="CHEBI:65315"/>
    </reaction>
</comment>
<dbReference type="PANTHER" id="PTHR11142:SF4">
    <property type="entry name" value="PSEUDOURIDYLATE SYNTHASE 1 HOMOLOG"/>
    <property type="match status" value="1"/>
</dbReference>
<keyword evidence="7" id="KW-0539">Nucleus</keyword>
<dbReference type="InterPro" id="IPR041708">
    <property type="entry name" value="PUS1/PUS2-like"/>
</dbReference>
<dbReference type="InterPro" id="IPR020103">
    <property type="entry name" value="PsdUridine_synth_cat_dom_sf"/>
</dbReference>
<evidence type="ECO:0000256" key="6">
    <source>
        <dbReference type="ARBA" id="ARBA00023235"/>
    </source>
</evidence>
<keyword evidence="15" id="KW-1185">Reference proteome</keyword>
<feature type="domain" description="Pseudouridine synthase I TruA alpha/beta" evidence="12">
    <location>
        <begin position="392"/>
        <end position="497"/>
    </location>
</feature>
<name>A0A176VP40_MARPO</name>